<evidence type="ECO:0000259" key="11">
    <source>
        <dbReference type="Pfam" id="PF10497"/>
    </source>
</evidence>
<feature type="compositionally biased region" description="Basic residues" evidence="10">
    <location>
        <begin position="226"/>
        <end position="237"/>
    </location>
</feature>
<feature type="region of interest" description="Disordered" evidence="10">
    <location>
        <begin position="86"/>
        <end position="237"/>
    </location>
</feature>
<dbReference type="InterPro" id="IPR018866">
    <property type="entry name" value="Znf-4CXXC_R1"/>
</dbReference>
<evidence type="ECO:0000256" key="5">
    <source>
        <dbReference type="ARBA" id="ARBA00022553"/>
    </source>
</evidence>
<dbReference type="AlphaFoldDB" id="A0A9W6BIL2"/>
<keyword evidence="13" id="KW-1185">Reference proteome</keyword>
<protein>
    <recommendedName>
        <fullName evidence="11">Zinc-finger domain-containing protein</fullName>
    </recommendedName>
</protein>
<evidence type="ECO:0000256" key="8">
    <source>
        <dbReference type="ARBA" id="ARBA00023163"/>
    </source>
</evidence>
<comment type="subcellular location">
    <subcellularLocation>
        <location evidence="2">Cytoplasm</location>
    </subcellularLocation>
    <subcellularLocation>
        <location evidence="1">Nucleus</location>
    </subcellularLocation>
</comment>
<dbReference type="GO" id="GO:0006355">
    <property type="term" value="P:regulation of DNA-templated transcription"/>
    <property type="evidence" value="ECO:0007669"/>
    <property type="project" value="InterPro"/>
</dbReference>
<accession>A0A9W6BIL2</accession>
<evidence type="ECO:0000256" key="10">
    <source>
        <dbReference type="SAM" id="MobiDB-lite"/>
    </source>
</evidence>
<feature type="domain" description="Zinc-finger" evidence="11">
    <location>
        <begin position="7"/>
        <end position="65"/>
    </location>
</feature>
<evidence type="ECO:0000256" key="1">
    <source>
        <dbReference type="ARBA" id="ARBA00004123"/>
    </source>
</evidence>
<evidence type="ECO:0000256" key="6">
    <source>
        <dbReference type="ARBA" id="ARBA00022843"/>
    </source>
</evidence>
<reference evidence="12 13" key="1">
    <citation type="journal article" date="2023" name="Commun. Biol.">
        <title>Reorganization of the ancestral sex-determining regions during the evolution of trioecy in Pleodorina starrii.</title>
        <authorList>
            <person name="Takahashi K."/>
            <person name="Suzuki S."/>
            <person name="Kawai-Toyooka H."/>
            <person name="Yamamoto K."/>
            <person name="Hamaji T."/>
            <person name="Ootsuki R."/>
            <person name="Yamaguchi H."/>
            <person name="Kawachi M."/>
            <person name="Higashiyama T."/>
            <person name="Nozaki H."/>
        </authorList>
    </citation>
    <scope>NUCLEOTIDE SEQUENCE [LARGE SCALE GENOMIC DNA]</scope>
    <source>
        <strain evidence="12 13">NIES-4479</strain>
    </source>
</reference>
<evidence type="ECO:0000256" key="2">
    <source>
        <dbReference type="ARBA" id="ARBA00004496"/>
    </source>
</evidence>
<dbReference type="EMBL" id="BRXU01000006">
    <property type="protein sequence ID" value="GLC52847.1"/>
    <property type="molecule type" value="Genomic_DNA"/>
</dbReference>
<feature type="compositionally biased region" description="Basic and acidic residues" evidence="10">
    <location>
        <begin position="163"/>
        <end position="176"/>
    </location>
</feature>
<feature type="compositionally biased region" description="Basic residues" evidence="10">
    <location>
        <begin position="194"/>
        <end position="203"/>
    </location>
</feature>
<evidence type="ECO:0000256" key="3">
    <source>
        <dbReference type="ARBA" id="ARBA00022490"/>
    </source>
</evidence>
<dbReference type="GO" id="GO:0005634">
    <property type="term" value="C:nucleus"/>
    <property type="evidence" value="ECO:0007669"/>
    <property type="project" value="UniProtKB-SubCell"/>
</dbReference>
<dbReference type="PANTHER" id="PTHR31169:SF8">
    <property type="entry name" value="ZINC-FINGER DOMAIN OF MONOAMINE-OXIDASE A REPRESSOR R1 PROTEIN"/>
    <property type="match status" value="1"/>
</dbReference>
<evidence type="ECO:0000256" key="7">
    <source>
        <dbReference type="ARBA" id="ARBA00023015"/>
    </source>
</evidence>
<keyword evidence="4" id="KW-1017">Isopeptide bond</keyword>
<keyword evidence="6" id="KW-0832">Ubl conjugation</keyword>
<evidence type="ECO:0000313" key="12">
    <source>
        <dbReference type="EMBL" id="GLC52847.1"/>
    </source>
</evidence>
<evidence type="ECO:0000256" key="9">
    <source>
        <dbReference type="ARBA" id="ARBA00023242"/>
    </source>
</evidence>
<keyword evidence="8" id="KW-0804">Transcription</keyword>
<gene>
    <name evidence="12" type="primary">PLEST011868</name>
    <name evidence="12" type="ORF">PLESTB_000675000</name>
</gene>
<dbReference type="GO" id="GO:0005737">
    <property type="term" value="C:cytoplasm"/>
    <property type="evidence" value="ECO:0007669"/>
    <property type="project" value="UniProtKB-SubCell"/>
</dbReference>
<name>A0A9W6BIL2_9CHLO</name>
<keyword evidence="9" id="KW-0539">Nucleus</keyword>
<dbReference type="PANTHER" id="PTHR31169">
    <property type="entry name" value="OS05G0300700 PROTEIN"/>
    <property type="match status" value="1"/>
</dbReference>
<evidence type="ECO:0000313" key="13">
    <source>
        <dbReference type="Proteomes" id="UP001165080"/>
    </source>
</evidence>
<evidence type="ECO:0000256" key="4">
    <source>
        <dbReference type="ARBA" id="ARBA00022499"/>
    </source>
</evidence>
<keyword evidence="3" id="KW-0963">Cytoplasm</keyword>
<proteinExistence type="predicted"/>
<feature type="compositionally biased region" description="Acidic residues" evidence="10">
    <location>
        <begin position="101"/>
        <end position="143"/>
    </location>
</feature>
<dbReference type="Pfam" id="PF10497">
    <property type="entry name" value="zf-4CXXC_R1"/>
    <property type="match status" value="1"/>
</dbReference>
<keyword evidence="5" id="KW-0597">Phosphoprotein</keyword>
<comment type="caution">
    <text evidence="12">The sequence shown here is derived from an EMBL/GenBank/DDBJ whole genome shotgun (WGS) entry which is preliminary data.</text>
</comment>
<feature type="compositionally biased region" description="Acidic residues" evidence="10">
    <location>
        <begin position="177"/>
        <end position="189"/>
    </location>
</feature>
<organism evidence="12 13">
    <name type="scientific">Pleodorina starrii</name>
    <dbReference type="NCBI Taxonomy" id="330485"/>
    <lineage>
        <taxon>Eukaryota</taxon>
        <taxon>Viridiplantae</taxon>
        <taxon>Chlorophyta</taxon>
        <taxon>core chlorophytes</taxon>
        <taxon>Chlorophyceae</taxon>
        <taxon>CS clade</taxon>
        <taxon>Chlamydomonadales</taxon>
        <taxon>Volvocaceae</taxon>
        <taxon>Pleodorina</taxon>
    </lineage>
</organism>
<keyword evidence="7" id="KW-0805">Transcription regulation</keyword>
<sequence length="237" mass="25960">MEVQDAAVAIASGKWVCPVCRGSCGKGCASCCNCGPCRRKLGLPPTGNIKSLTLDKGFTNAHDYLVWQVTGESQEELTKRKLSRPWAAWMQEPRPQQQQQGEEEGEEEEASRDAASSEEDGEEEDGEEEEKGAVEEDEEEEDDALKPELQLDSADREGEETDQEGREAEAEDQKESNEDEQQQQEEEGEERAGGRRWGRKRRAAGAAAATKGRKAAKDGVACAAGRGRRHVHGGGDR</sequence>
<dbReference type="Proteomes" id="UP001165080">
    <property type="component" value="Unassembled WGS sequence"/>
</dbReference>
<dbReference type="InterPro" id="IPR040221">
    <property type="entry name" value="CDCA7/CDA7L"/>
</dbReference>